<accession>A0A9D4LAJ9</accession>
<dbReference type="InterPro" id="IPR037843">
    <property type="entry name" value="Kindlin/fermitin"/>
</dbReference>
<feature type="region of interest" description="Disordered" evidence="1">
    <location>
        <begin position="146"/>
        <end position="225"/>
    </location>
</feature>
<dbReference type="Pfam" id="PF18124">
    <property type="entry name" value="Kindlin_2_N"/>
    <property type="match status" value="1"/>
</dbReference>
<evidence type="ECO:0000256" key="1">
    <source>
        <dbReference type="SAM" id="MobiDB-lite"/>
    </source>
</evidence>
<comment type="caution">
    <text evidence="3">The sequence shown here is derived from an EMBL/GenBank/DDBJ whole genome shotgun (WGS) entry which is preliminary data.</text>
</comment>
<name>A0A9D4LAJ9_DREPO</name>
<dbReference type="EMBL" id="JAIWYP010000003">
    <property type="protein sequence ID" value="KAH3853587.1"/>
    <property type="molecule type" value="Genomic_DNA"/>
</dbReference>
<dbReference type="GO" id="GO:0030055">
    <property type="term" value="C:cell-substrate junction"/>
    <property type="evidence" value="ECO:0007669"/>
    <property type="project" value="TreeGrafter"/>
</dbReference>
<proteinExistence type="predicted"/>
<reference evidence="3" key="2">
    <citation type="submission" date="2020-11" db="EMBL/GenBank/DDBJ databases">
        <authorList>
            <person name="McCartney M.A."/>
            <person name="Auch B."/>
            <person name="Kono T."/>
            <person name="Mallez S."/>
            <person name="Becker A."/>
            <person name="Gohl D.M."/>
            <person name="Silverstein K.A.T."/>
            <person name="Koren S."/>
            <person name="Bechman K.B."/>
            <person name="Herman A."/>
            <person name="Abrahante J.E."/>
            <person name="Garbe J."/>
        </authorList>
    </citation>
    <scope>NUCLEOTIDE SEQUENCE</scope>
    <source>
        <strain evidence="3">Duluth1</strain>
        <tissue evidence="3">Whole animal</tissue>
    </source>
</reference>
<dbReference type="CDD" id="cd17096">
    <property type="entry name" value="FERM_F1_kindlins"/>
    <property type="match status" value="1"/>
</dbReference>
<dbReference type="FunFam" id="3.10.20.90:FF:000035">
    <property type="entry name" value="Fermitin family homolog 2 (Drosophila)"/>
    <property type="match status" value="1"/>
</dbReference>
<dbReference type="PANTHER" id="PTHR16160:SF13">
    <property type="entry name" value="FERMITIN 2-RELATED"/>
    <property type="match status" value="1"/>
</dbReference>
<organism evidence="3 4">
    <name type="scientific">Dreissena polymorpha</name>
    <name type="common">Zebra mussel</name>
    <name type="synonym">Mytilus polymorpha</name>
    <dbReference type="NCBI Taxonomy" id="45954"/>
    <lineage>
        <taxon>Eukaryota</taxon>
        <taxon>Metazoa</taxon>
        <taxon>Spiralia</taxon>
        <taxon>Lophotrochozoa</taxon>
        <taxon>Mollusca</taxon>
        <taxon>Bivalvia</taxon>
        <taxon>Autobranchia</taxon>
        <taxon>Heteroconchia</taxon>
        <taxon>Euheterodonta</taxon>
        <taxon>Imparidentia</taxon>
        <taxon>Neoheterodontei</taxon>
        <taxon>Myida</taxon>
        <taxon>Dreissenoidea</taxon>
        <taxon>Dreissenidae</taxon>
        <taxon>Dreissena</taxon>
    </lineage>
</organism>
<dbReference type="PANTHER" id="PTHR16160">
    <property type="entry name" value="FERMITIN 2-RELATED"/>
    <property type="match status" value="1"/>
</dbReference>
<evidence type="ECO:0000259" key="2">
    <source>
        <dbReference type="Pfam" id="PF18124"/>
    </source>
</evidence>
<feature type="compositionally biased region" description="Basic and acidic residues" evidence="1">
    <location>
        <begin position="146"/>
        <end position="156"/>
    </location>
</feature>
<evidence type="ECO:0000313" key="3">
    <source>
        <dbReference type="EMBL" id="KAH3853587.1"/>
    </source>
</evidence>
<dbReference type="CDD" id="cd17095">
    <property type="entry name" value="FERM_F0_kindlins"/>
    <property type="match status" value="1"/>
</dbReference>
<feature type="compositionally biased region" description="Polar residues" evidence="1">
    <location>
        <begin position="199"/>
        <end position="225"/>
    </location>
</feature>
<evidence type="ECO:0000313" key="4">
    <source>
        <dbReference type="Proteomes" id="UP000828390"/>
    </source>
</evidence>
<dbReference type="GO" id="GO:0007160">
    <property type="term" value="P:cell-matrix adhesion"/>
    <property type="evidence" value="ECO:0007669"/>
    <property type="project" value="TreeGrafter"/>
</dbReference>
<protein>
    <recommendedName>
        <fullName evidence="2">Kindlin-2 N-terminal domain-containing protein</fullName>
    </recommendedName>
</protein>
<dbReference type="GO" id="GO:0005178">
    <property type="term" value="F:integrin binding"/>
    <property type="evidence" value="ECO:0007669"/>
    <property type="project" value="TreeGrafter"/>
</dbReference>
<keyword evidence="4" id="KW-1185">Reference proteome</keyword>
<feature type="compositionally biased region" description="Low complexity" evidence="1">
    <location>
        <begin position="170"/>
        <end position="184"/>
    </location>
</feature>
<sequence length="336" mass="38089">MAYVGASGQVDGSWELKILVTDLQVEPTLRVNGDLHIGGVMVKLVESLDIAMDWSDHALWWPEKNRWLKRSRSTLDQYGVQADAKLHFTPMHKNLRVQLPDLKIMDLRTNFSEDVFHSVMGLCKELGIRHPEELSLMRRMDKEDLKKNIKEKLNPKDKKKKREKYEDSLGVNGNGSVHHNSNNSLDRLSPYNRSPMGPSPSNTLQLHETSSMPGSPYNTLSPNGNLSNGVLSPGSMYSLSFENAVESSLVHSSPIATKDALVYLARPKNFIEKARINFTWLDSSRSLMEQGLRDNDTCLLKYKFYNFYDLNPKLVTVNFAINLSWAECRNSVTAGF</sequence>
<gene>
    <name evidence="3" type="ORF">DPMN_096116</name>
</gene>
<dbReference type="InterPro" id="IPR040790">
    <property type="entry name" value="Kindlin_2_N"/>
</dbReference>
<dbReference type="GO" id="GO:0007229">
    <property type="term" value="P:integrin-mediated signaling pathway"/>
    <property type="evidence" value="ECO:0007669"/>
    <property type="project" value="InterPro"/>
</dbReference>
<feature type="domain" description="Kindlin-2 N-terminal" evidence="2">
    <location>
        <begin position="11"/>
        <end position="93"/>
    </location>
</feature>
<dbReference type="Proteomes" id="UP000828390">
    <property type="component" value="Unassembled WGS sequence"/>
</dbReference>
<dbReference type="Gene3D" id="3.10.20.90">
    <property type="entry name" value="Phosphatidylinositol 3-kinase Catalytic Subunit, Chain A, domain 1"/>
    <property type="match status" value="3"/>
</dbReference>
<reference evidence="3" key="1">
    <citation type="journal article" date="2019" name="bioRxiv">
        <title>The Genome of the Zebra Mussel, Dreissena polymorpha: A Resource for Invasive Species Research.</title>
        <authorList>
            <person name="McCartney M.A."/>
            <person name="Auch B."/>
            <person name="Kono T."/>
            <person name="Mallez S."/>
            <person name="Zhang Y."/>
            <person name="Obille A."/>
            <person name="Becker A."/>
            <person name="Abrahante J.E."/>
            <person name="Garbe J."/>
            <person name="Badalamenti J.P."/>
            <person name="Herman A."/>
            <person name="Mangelson H."/>
            <person name="Liachko I."/>
            <person name="Sullivan S."/>
            <person name="Sone E.D."/>
            <person name="Koren S."/>
            <person name="Silverstein K.A.T."/>
            <person name="Beckman K.B."/>
            <person name="Gohl D.M."/>
        </authorList>
    </citation>
    <scope>NUCLEOTIDE SEQUENCE</scope>
    <source>
        <strain evidence="3">Duluth1</strain>
        <tissue evidence="3">Whole animal</tissue>
    </source>
</reference>
<dbReference type="AlphaFoldDB" id="A0A9D4LAJ9"/>